<proteinExistence type="predicted"/>
<keyword evidence="1" id="KW-0812">Transmembrane</keyword>
<sequence length="216" mass="24127">MDKIPKWLSSHISKTDLEQVESAVKLAEEKTSGEIVPMVVRSSSTVGHVPVIMVLLLLFLFHAIEVTSYFDEFNVMLVTGLSYIILFVVGIFLARFNFVQRLLTSSVDQSTQVQMRAETEFFEANLNSTVGSTGVLIFVSLMEHQVVVLGDKSIAEKVSPDCWQKVIDILISDIKTKNLASGFVDAIAECEKILTPHFPIKADDVDELRNHLIIKE</sequence>
<gene>
    <name evidence="2" type="ORF">S01H4_40466</name>
</gene>
<dbReference type="AlphaFoldDB" id="X1CF60"/>
<keyword evidence="1" id="KW-1133">Transmembrane helix</keyword>
<dbReference type="PANTHER" id="PTHR30373">
    <property type="entry name" value="UPF0603 PROTEIN YGCG"/>
    <property type="match status" value="1"/>
</dbReference>
<name>X1CF60_9ZZZZ</name>
<protein>
    <recommendedName>
        <fullName evidence="3">TPM domain-containing protein</fullName>
    </recommendedName>
</protein>
<accession>X1CF60</accession>
<reference evidence="2" key="1">
    <citation type="journal article" date="2014" name="Front. Microbiol.">
        <title>High frequency of phylogenetically diverse reductive dehalogenase-homologous genes in deep subseafloor sedimentary metagenomes.</title>
        <authorList>
            <person name="Kawai M."/>
            <person name="Futagami T."/>
            <person name="Toyoda A."/>
            <person name="Takaki Y."/>
            <person name="Nishi S."/>
            <person name="Hori S."/>
            <person name="Arai W."/>
            <person name="Tsubouchi T."/>
            <person name="Morono Y."/>
            <person name="Uchiyama I."/>
            <person name="Ito T."/>
            <person name="Fujiyama A."/>
            <person name="Inagaki F."/>
            <person name="Takami H."/>
        </authorList>
    </citation>
    <scope>NUCLEOTIDE SEQUENCE</scope>
    <source>
        <strain evidence="2">Expedition CK06-06</strain>
    </source>
</reference>
<organism evidence="2">
    <name type="scientific">marine sediment metagenome</name>
    <dbReference type="NCBI Taxonomy" id="412755"/>
    <lineage>
        <taxon>unclassified sequences</taxon>
        <taxon>metagenomes</taxon>
        <taxon>ecological metagenomes</taxon>
    </lineage>
</organism>
<feature type="transmembrane region" description="Helical" evidence="1">
    <location>
        <begin position="76"/>
        <end position="96"/>
    </location>
</feature>
<dbReference type="Gene3D" id="3.10.310.50">
    <property type="match status" value="1"/>
</dbReference>
<comment type="caution">
    <text evidence="2">The sequence shown here is derived from an EMBL/GenBank/DDBJ whole genome shotgun (WGS) entry which is preliminary data.</text>
</comment>
<evidence type="ECO:0000256" key="1">
    <source>
        <dbReference type="SAM" id="Phobius"/>
    </source>
</evidence>
<dbReference type="PANTHER" id="PTHR30373:SF8">
    <property type="entry name" value="BLL7265 PROTEIN"/>
    <property type="match status" value="1"/>
</dbReference>
<feature type="transmembrane region" description="Helical" evidence="1">
    <location>
        <begin position="45"/>
        <end position="64"/>
    </location>
</feature>
<keyword evidence="1" id="KW-0472">Membrane</keyword>
<evidence type="ECO:0008006" key="3">
    <source>
        <dbReference type="Google" id="ProtNLM"/>
    </source>
</evidence>
<evidence type="ECO:0000313" key="2">
    <source>
        <dbReference type="EMBL" id="GAG91737.1"/>
    </source>
</evidence>
<dbReference type="EMBL" id="BART01022037">
    <property type="protein sequence ID" value="GAG91737.1"/>
    <property type="molecule type" value="Genomic_DNA"/>
</dbReference>